<name>A0A5N5QHL5_9AGAM</name>
<evidence type="ECO:0000313" key="3">
    <source>
        <dbReference type="EMBL" id="KAB5591119.1"/>
    </source>
</evidence>
<proteinExistence type="predicted"/>
<evidence type="ECO:0000256" key="1">
    <source>
        <dbReference type="SAM" id="Coils"/>
    </source>
</evidence>
<sequence>MWSSSTFLGSRDRVKRRVNSTTMSTALGEDPLLDPTTARNTLALIKELGDRPSHSVELKSAYGSVHGTLGSQLGVDLGNPLAIEEQVQIQKEYVAKLKFRYVEQSAKEDFIKALSSAPEDADMGLLASETAAAKATLREAKVQLDATFAKHRELAEQISQEDARVARETEAAQILAKEIADMQLELARLRRDHPIADRVTQSQAEEILDNQVEQLRDLDQQLQSLSSQHTETRDALTVALTSFDKLRPEAAAKAREAAARAENGGRDMIEAEAQCAWHRSAIQLWRELFNLESVKAVSNNELWLVCWSEGESISLLIRSTADQGY</sequence>
<keyword evidence="4" id="KW-1185">Reference proteome</keyword>
<feature type="domain" description="Kinetochore protein Sos7 coiled-coil" evidence="2">
    <location>
        <begin position="92"/>
        <end position="161"/>
    </location>
</feature>
<accession>A0A5N5QHL5</accession>
<dbReference type="Pfam" id="PF20882">
    <property type="entry name" value="Sos7"/>
    <property type="match status" value="1"/>
</dbReference>
<dbReference type="PANTHER" id="PTHR37329">
    <property type="entry name" value="KINETOCHORE PROTEIN SOS7"/>
    <property type="match status" value="1"/>
</dbReference>
<comment type="caution">
    <text evidence="3">The sequence shown here is derived from an EMBL/GenBank/DDBJ whole genome shotgun (WGS) entry which is preliminary data.</text>
</comment>
<gene>
    <name evidence="3" type="ORF">CTheo_5444</name>
</gene>
<evidence type="ECO:0000259" key="2">
    <source>
        <dbReference type="Pfam" id="PF20882"/>
    </source>
</evidence>
<organism evidence="3 4">
    <name type="scientific">Ceratobasidium theobromae</name>
    <dbReference type="NCBI Taxonomy" id="1582974"/>
    <lineage>
        <taxon>Eukaryota</taxon>
        <taxon>Fungi</taxon>
        <taxon>Dikarya</taxon>
        <taxon>Basidiomycota</taxon>
        <taxon>Agaricomycotina</taxon>
        <taxon>Agaricomycetes</taxon>
        <taxon>Cantharellales</taxon>
        <taxon>Ceratobasidiaceae</taxon>
        <taxon>Ceratobasidium</taxon>
    </lineage>
</organism>
<feature type="coiled-coil region" evidence="1">
    <location>
        <begin position="137"/>
        <end position="235"/>
    </location>
</feature>
<evidence type="ECO:0000313" key="4">
    <source>
        <dbReference type="Proteomes" id="UP000383932"/>
    </source>
</evidence>
<protein>
    <recommendedName>
        <fullName evidence="2">Kinetochore protein Sos7 coiled-coil domain-containing protein</fullName>
    </recommendedName>
</protein>
<dbReference type="InterPro" id="IPR048781">
    <property type="entry name" value="Sos7_CC"/>
</dbReference>
<dbReference type="GO" id="GO:0000776">
    <property type="term" value="C:kinetochore"/>
    <property type="evidence" value="ECO:0007669"/>
    <property type="project" value="InterPro"/>
</dbReference>
<dbReference type="AlphaFoldDB" id="A0A5N5QHL5"/>
<reference evidence="3 4" key="1">
    <citation type="journal article" date="2019" name="Fungal Biol. Biotechnol.">
        <title>Draft genome sequence of fastidious pathogen Ceratobasidium theobromae, which causes vascular-streak dieback in Theobroma cacao.</title>
        <authorList>
            <person name="Ali S.S."/>
            <person name="Asman A."/>
            <person name="Shao J."/>
            <person name="Firmansyah A.P."/>
            <person name="Susilo A.W."/>
            <person name="Rosmana A."/>
            <person name="McMahon P."/>
            <person name="Junaid M."/>
            <person name="Guest D."/>
            <person name="Kheng T.Y."/>
            <person name="Meinhardt L.W."/>
            <person name="Bailey B.A."/>
        </authorList>
    </citation>
    <scope>NUCLEOTIDE SEQUENCE [LARGE SCALE GENOMIC DNA]</scope>
    <source>
        <strain evidence="3 4">CT2</strain>
    </source>
</reference>
<dbReference type="InterPro" id="IPR037475">
    <property type="entry name" value="Sos7"/>
</dbReference>
<dbReference type="GO" id="GO:0034501">
    <property type="term" value="P:protein localization to kinetochore"/>
    <property type="evidence" value="ECO:0007669"/>
    <property type="project" value="InterPro"/>
</dbReference>
<dbReference type="PANTHER" id="PTHR37329:SF1">
    <property type="entry name" value="KINETOCHORE PROTEIN SOS7"/>
    <property type="match status" value="1"/>
</dbReference>
<keyword evidence="1" id="KW-0175">Coiled coil</keyword>
<dbReference type="GO" id="GO:0051315">
    <property type="term" value="P:attachment of mitotic spindle microtubules to kinetochore"/>
    <property type="evidence" value="ECO:0007669"/>
    <property type="project" value="TreeGrafter"/>
</dbReference>
<dbReference type="Proteomes" id="UP000383932">
    <property type="component" value="Unassembled WGS sequence"/>
</dbReference>
<dbReference type="OrthoDB" id="18959at2759"/>
<dbReference type="EMBL" id="SSOP01000122">
    <property type="protein sequence ID" value="KAB5591119.1"/>
    <property type="molecule type" value="Genomic_DNA"/>
</dbReference>